<reference evidence="2" key="1">
    <citation type="submission" date="2020-08" db="EMBL/GenBank/DDBJ databases">
        <title>Multicomponent nature underlies the extraordinary mechanical properties of spider dragline silk.</title>
        <authorList>
            <person name="Kono N."/>
            <person name="Nakamura H."/>
            <person name="Mori M."/>
            <person name="Yoshida Y."/>
            <person name="Ohtoshi R."/>
            <person name="Malay A.D."/>
            <person name="Moran D.A.P."/>
            <person name="Tomita M."/>
            <person name="Numata K."/>
            <person name="Arakawa K."/>
        </authorList>
    </citation>
    <scope>NUCLEOTIDE SEQUENCE</scope>
</reference>
<name>A0A8X6PV11_NEPPI</name>
<keyword evidence="3" id="KW-1185">Reference proteome</keyword>
<feature type="region of interest" description="Disordered" evidence="1">
    <location>
        <begin position="37"/>
        <end position="57"/>
    </location>
</feature>
<proteinExistence type="predicted"/>
<sequence length="57" mass="6500">SYKVSGRLWYTLEGKNHTGSDLGRNYPIIHNSEIRQPGNISRRISSKRREVCDVAPS</sequence>
<dbReference type="EMBL" id="BMAW01074181">
    <property type="protein sequence ID" value="GFT91104.1"/>
    <property type="molecule type" value="Genomic_DNA"/>
</dbReference>
<comment type="caution">
    <text evidence="2">The sequence shown here is derived from an EMBL/GenBank/DDBJ whole genome shotgun (WGS) entry which is preliminary data.</text>
</comment>
<dbReference type="AlphaFoldDB" id="A0A8X6PV11"/>
<dbReference type="Proteomes" id="UP000887013">
    <property type="component" value="Unassembled WGS sequence"/>
</dbReference>
<gene>
    <name evidence="2" type="ORF">NPIL_166471</name>
</gene>
<evidence type="ECO:0000313" key="3">
    <source>
        <dbReference type="Proteomes" id="UP000887013"/>
    </source>
</evidence>
<evidence type="ECO:0000313" key="2">
    <source>
        <dbReference type="EMBL" id="GFT91104.1"/>
    </source>
</evidence>
<protein>
    <submittedName>
        <fullName evidence="2">Uncharacterized protein</fullName>
    </submittedName>
</protein>
<evidence type="ECO:0000256" key="1">
    <source>
        <dbReference type="SAM" id="MobiDB-lite"/>
    </source>
</evidence>
<feature type="non-terminal residue" evidence="2">
    <location>
        <position position="1"/>
    </location>
</feature>
<feature type="compositionally biased region" description="Basic and acidic residues" evidence="1">
    <location>
        <begin position="47"/>
        <end position="57"/>
    </location>
</feature>
<accession>A0A8X6PV11</accession>
<organism evidence="2 3">
    <name type="scientific">Nephila pilipes</name>
    <name type="common">Giant wood spider</name>
    <name type="synonym">Nephila maculata</name>
    <dbReference type="NCBI Taxonomy" id="299642"/>
    <lineage>
        <taxon>Eukaryota</taxon>
        <taxon>Metazoa</taxon>
        <taxon>Ecdysozoa</taxon>
        <taxon>Arthropoda</taxon>
        <taxon>Chelicerata</taxon>
        <taxon>Arachnida</taxon>
        <taxon>Araneae</taxon>
        <taxon>Araneomorphae</taxon>
        <taxon>Entelegynae</taxon>
        <taxon>Araneoidea</taxon>
        <taxon>Nephilidae</taxon>
        <taxon>Nephila</taxon>
    </lineage>
</organism>